<dbReference type="EMBL" id="CP079105">
    <property type="protein sequence ID" value="QXQ15143.1"/>
    <property type="molecule type" value="Genomic_DNA"/>
</dbReference>
<keyword evidence="4" id="KW-1185">Reference proteome</keyword>
<dbReference type="RefSeq" id="WP_066473249.1">
    <property type="nucleotide sequence ID" value="NZ_CBCRUZ010000019.1"/>
</dbReference>
<keyword evidence="2" id="KW-0812">Transmembrane</keyword>
<feature type="region of interest" description="Disordered" evidence="1">
    <location>
        <begin position="1"/>
        <end position="23"/>
    </location>
</feature>
<proteinExistence type="predicted"/>
<name>A0ABX8SBA4_9ACTN</name>
<keyword evidence="2" id="KW-0472">Membrane</keyword>
<protein>
    <recommendedName>
        <fullName evidence="5">PspC domain-containing protein</fullName>
    </recommendedName>
</protein>
<evidence type="ECO:0000313" key="3">
    <source>
        <dbReference type="EMBL" id="QXQ15143.1"/>
    </source>
</evidence>
<accession>A0ABX8SBA4</accession>
<gene>
    <name evidence="3" type="ORF">KV203_07310</name>
</gene>
<evidence type="ECO:0000313" key="4">
    <source>
        <dbReference type="Proteomes" id="UP000887023"/>
    </source>
</evidence>
<dbReference type="Proteomes" id="UP000887023">
    <property type="component" value="Chromosome"/>
</dbReference>
<organism evidence="3 4">
    <name type="scientific">Skermania pinensis</name>
    <dbReference type="NCBI Taxonomy" id="39122"/>
    <lineage>
        <taxon>Bacteria</taxon>
        <taxon>Bacillati</taxon>
        <taxon>Actinomycetota</taxon>
        <taxon>Actinomycetes</taxon>
        <taxon>Mycobacteriales</taxon>
        <taxon>Gordoniaceae</taxon>
        <taxon>Skermania</taxon>
    </lineage>
</organism>
<evidence type="ECO:0008006" key="5">
    <source>
        <dbReference type="Google" id="ProtNLM"/>
    </source>
</evidence>
<reference evidence="3" key="1">
    <citation type="submission" date="2021-07" db="EMBL/GenBank/DDBJ databases">
        <title>Candidatus Kaistella beijingensis sp. nov. isolated from a municipal wastewater treatment plant is involved in sludge foaming.</title>
        <authorList>
            <person name="Song Y."/>
            <person name="Liu S.-J."/>
        </authorList>
    </citation>
    <scope>NUCLEOTIDE SEQUENCE</scope>
    <source>
        <strain evidence="3">DSM 43998</strain>
    </source>
</reference>
<evidence type="ECO:0000256" key="1">
    <source>
        <dbReference type="SAM" id="MobiDB-lite"/>
    </source>
</evidence>
<keyword evidence="2" id="KW-1133">Transmembrane helix</keyword>
<evidence type="ECO:0000256" key="2">
    <source>
        <dbReference type="SAM" id="Phobius"/>
    </source>
</evidence>
<sequence>MTNQPPDSPHQMFAGYPRPPGGPQYYRSVQEDVVIETMYRGGVNHVLHILLALLTCGFWLPIYLLMWLIRSDGR</sequence>
<feature type="transmembrane region" description="Helical" evidence="2">
    <location>
        <begin position="46"/>
        <end position="69"/>
    </location>
</feature>